<protein>
    <submittedName>
        <fullName evidence="1">Uncharacterized protein</fullName>
    </submittedName>
</protein>
<organism evidence="1 2">
    <name type="scientific">Bacillus phage FADO</name>
    <dbReference type="NCBI Taxonomy" id="2917160"/>
    <lineage>
        <taxon>Viruses</taxon>
        <taxon>Duplodnaviria</taxon>
        <taxon>Heunggongvirae</taxon>
        <taxon>Uroviricota</taxon>
        <taxon>Caudoviricetes</taxon>
        <taxon>Heleneionescovirinae</taxon>
        <taxon>Zhangjivirus</taxon>
        <taxon>Zhangjivirus fado</taxon>
    </lineage>
</organism>
<keyword evidence="2" id="KW-1185">Reference proteome</keyword>
<dbReference type="EMBL" id="OM236516">
    <property type="protein sequence ID" value="UNY48872.1"/>
    <property type="molecule type" value="Genomic_DNA"/>
</dbReference>
<evidence type="ECO:0000313" key="2">
    <source>
        <dbReference type="Proteomes" id="UP000831021"/>
    </source>
</evidence>
<gene>
    <name evidence="1" type="ORF">fado_157</name>
</gene>
<accession>A0AAE9GDY1</accession>
<sequence length="168" mass="19501">MKLETMSKNIVNTMITLAKNEMLGRLLVNDVDNPYDLNLPKPEWDKLIKPDSSIAKIFPYPFDPDAKRDDGTFIRIYYNDGEFNENEVIVESQIHIDIICSKRLWLINNGRESIIRPYDIAGRVIDLVGKRSIATTTKLKFEGYSHLYINTQFDCVRLYANYMSVESK</sequence>
<reference evidence="1 2" key="1">
    <citation type="submission" date="2022-01" db="EMBL/GenBank/DDBJ databases">
        <authorList>
            <person name="Stokar-Avihail A."/>
        </authorList>
    </citation>
    <scope>NUCLEOTIDE SEQUENCE [LARGE SCALE GENOMIC DNA]</scope>
</reference>
<dbReference type="Proteomes" id="UP000831021">
    <property type="component" value="Segment"/>
</dbReference>
<name>A0AAE9GDY1_9CAUD</name>
<evidence type="ECO:0000313" key="1">
    <source>
        <dbReference type="EMBL" id="UNY48872.1"/>
    </source>
</evidence>
<proteinExistence type="predicted"/>